<evidence type="ECO:0000256" key="1">
    <source>
        <dbReference type="SAM" id="MobiDB-lite"/>
    </source>
</evidence>
<dbReference type="Pfam" id="PF13469">
    <property type="entry name" value="Sulfotransfer_3"/>
    <property type="match status" value="1"/>
</dbReference>
<dbReference type="RefSeq" id="WP_206559374.1">
    <property type="nucleotide sequence ID" value="NZ_JAFKCZ010000004.1"/>
</dbReference>
<proteinExistence type="predicted"/>
<keyword evidence="3" id="KW-1185">Reference proteome</keyword>
<dbReference type="Proteomes" id="UP000664303">
    <property type="component" value="Unassembled WGS sequence"/>
</dbReference>
<protein>
    <submittedName>
        <fullName evidence="2">Sulfotransferase</fullName>
    </submittedName>
</protein>
<feature type="region of interest" description="Disordered" evidence="1">
    <location>
        <begin position="1"/>
        <end position="22"/>
    </location>
</feature>
<dbReference type="Gene3D" id="3.40.50.300">
    <property type="entry name" value="P-loop containing nucleotide triphosphate hydrolases"/>
    <property type="match status" value="1"/>
</dbReference>
<dbReference type="InterPro" id="IPR052736">
    <property type="entry name" value="Stf3_sulfotransferase"/>
</dbReference>
<gene>
    <name evidence="2" type="ORF">JYP50_04920</name>
</gene>
<dbReference type="SUPFAM" id="SSF52540">
    <property type="entry name" value="P-loop containing nucleoside triphosphate hydrolases"/>
    <property type="match status" value="1"/>
</dbReference>
<name>A0A939ILF5_9GAMM</name>
<evidence type="ECO:0000313" key="2">
    <source>
        <dbReference type="EMBL" id="MBN7795918.1"/>
    </source>
</evidence>
<accession>A0A939ILF5</accession>
<reference evidence="2" key="1">
    <citation type="submission" date="2021-02" db="EMBL/GenBank/DDBJ databases">
        <title>PHA producing bacteria isolated from coastal sediment in Guangdong, Shenzhen.</title>
        <authorList>
            <person name="Zheng W."/>
            <person name="Yu S."/>
            <person name="Huang Y."/>
        </authorList>
    </citation>
    <scope>NUCLEOTIDE SEQUENCE</scope>
    <source>
        <strain evidence="2">TN14-10</strain>
    </source>
</reference>
<dbReference type="PANTHER" id="PTHR36451">
    <property type="entry name" value="PAPS-DEPENDENT SULFOTRANSFERASE STF3"/>
    <property type="match status" value="1"/>
</dbReference>
<dbReference type="InterPro" id="IPR027417">
    <property type="entry name" value="P-loop_NTPase"/>
</dbReference>
<organism evidence="2 3">
    <name type="scientific">Parahaliea mediterranea</name>
    <dbReference type="NCBI Taxonomy" id="651086"/>
    <lineage>
        <taxon>Bacteria</taxon>
        <taxon>Pseudomonadati</taxon>
        <taxon>Pseudomonadota</taxon>
        <taxon>Gammaproteobacteria</taxon>
        <taxon>Cellvibrionales</taxon>
        <taxon>Halieaceae</taxon>
        <taxon>Parahaliea</taxon>
    </lineage>
</organism>
<comment type="caution">
    <text evidence="2">The sequence shown here is derived from an EMBL/GenBank/DDBJ whole genome shotgun (WGS) entry which is preliminary data.</text>
</comment>
<dbReference type="AlphaFoldDB" id="A0A939ILF5"/>
<sequence length="428" mass="48129">MTDFKRDNGAGPSTLAGRWSPPPHPDWLRRMNAEGACFDLPGVVPLDENSLLRCAREATGLADFGDDVWREPFQVLLKALEAEAGLTLMGRLMARSDILLWLQNRLRIVDTFRRHPEIHDEPIDRPIFITGLARSGTSVLFELLSRDPALGSPQTWETFLSCPPPAAASYATDPRREHIHALVTQWSRVVPEFATMHEMGGHIPAECGMLWANTFISDHIAALYQIPSYHAWYASADLAPVYAWHRQMLQLLQWRNPRRHWLLKAPEHLGHLPALLEIYPDARVIQTHRDPIRCMSSATSLLGSLYWMRSDRPFDATAFAGLVEGEATAARLERVMAQRAAGLVPSQNIHDLRYADLLTDPMACIEALYTHFHMPLTEVTRGAMTAFLADKPQGKFGSHQYGISAADHASRRYFAAYQAHYGVPSERA</sequence>
<evidence type="ECO:0000313" key="3">
    <source>
        <dbReference type="Proteomes" id="UP000664303"/>
    </source>
</evidence>
<dbReference type="PANTHER" id="PTHR36451:SF1">
    <property type="entry name" value="OMEGA-HYDROXY-BETA-DIHYDROMENAQUINONE-9 SULFOTRANSFERASE STF3"/>
    <property type="match status" value="1"/>
</dbReference>
<dbReference type="EMBL" id="JAFKCZ010000004">
    <property type="protein sequence ID" value="MBN7795918.1"/>
    <property type="molecule type" value="Genomic_DNA"/>
</dbReference>